<dbReference type="Gene3D" id="3.40.50.300">
    <property type="entry name" value="P-loop containing nucleotide triphosphate hydrolases"/>
    <property type="match status" value="1"/>
</dbReference>
<dbReference type="PROSITE" id="PS50893">
    <property type="entry name" value="ABC_TRANSPORTER_2"/>
    <property type="match status" value="1"/>
</dbReference>
<dbReference type="EMBL" id="BMHO01000001">
    <property type="protein sequence ID" value="GGD42961.1"/>
    <property type="molecule type" value="Genomic_DNA"/>
</dbReference>
<name>A0A916YFV4_9MICO</name>
<feature type="domain" description="ABC transporter" evidence="8">
    <location>
        <begin position="27"/>
        <end position="276"/>
    </location>
</feature>
<evidence type="ECO:0000256" key="7">
    <source>
        <dbReference type="ARBA" id="ARBA00023136"/>
    </source>
</evidence>
<keyword evidence="4" id="KW-1003">Cell membrane</keyword>
<dbReference type="GO" id="GO:0005886">
    <property type="term" value="C:plasma membrane"/>
    <property type="evidence" value="ECO:0007669"/>
    <property type="project" value="UniProtKB-SubCell"/>
</dbReference>
<dbReference type="NCBIfam" id="TIGR01727">
    <property type="entry name" value="oligo_HPY"/>
    <property type="match status" value="1"/>
</dbReference>
<dbReference type="GO" id="GO:0015833">
    <property type="term" value="P:peptide transport"/>
    <property type="evidence" value="ECO:0007669"/>
    <property type="project" value="InterPro"/>
</dbReference>
<evidence type="ECO:0000256" key="3">
    <source>
        <dbReference type="ARBA" id="ARBA00022448"/>
    </source>
</evidence>
<dbReference type="Pfam" id="PF00005">
    <property type="entry name" value="ABC_tran"/>
    <property type="match status" value="1"/>
</dbReference>
<evidence type="ECO:0000259" key="8">
    <source>
        <dbReference type="PROSITE" id="PS50893"/>
    </source>
</evidence>
<dbReference type="InterPro" id="IPR027417">
    <property type="entry name" value="P-loop_NTPase"/>
</dbReference>
<dbReference type="CDD" id="cd03257">
    <property type="entry name" value="ABC_NikE_OppD_transporters"/>
    <property type="match status" value="1"/>
</dbReference>
<dbReference type="RefSeq" id="WP_229731149.1">
    <property type="nucleotide sequence ID" value="NZ_BMHO01000001.1"/>
</dbReference>
<reference evidence="9" key="2">
    <citation type="submission" date="2020-09" db="EMBL/GenBank/DDBJ databases">
        <authorList>
            <person name="Sun Q."/>
            <person name="Zhou Y."/>
        </authorList>
    </citation>
    <scope>NUCLEOTIDE SEQUENCE</scope>
    <source>
        <strain evidence="9">CGMCC 1.15152</strain>
    </source>
</reference>
<evidence type="ECO:0000256" key="5">
    <source>
        <dbReference type="ARBA" id="ARBA00022741"/>
    </source>
</evidence>
<evidence type="ECO:0000256" key="2">
    <source>
        <dbReference type="ARBA" id="ARBA00005417"/>
    </source>
</evidence>
<keyword evidence="6 9" id="KW-0067">ATP-binding</keyword>
<evidence type="ECO:0000313" key="9">
    <source>
        <dbReference type="EMBL" id="GGD42961.1"/>
    </source>
</evidence>
<dbReference type="InterPro" id="IPR050388">
    <property type="entry name" value="ABC_Ni/Peptide_Import"/>
</dbReference>
<dbReference type="InterPro" id="IPR013563">
    <property type="entry name" value="Oligopep_ABC_C"/>
</dbReference>
<keyword evidence="10" id="KW-1185">Reference proteome</keyword>
<comment type="subcellular location">
    <subcellularLocation>
        <location evidence="1">Cell membrane</location>
        <topology evidence="1">Peripheral membrane protein</topology>
    </subcellularLocation>
</comment>
<dbReference type="PANTHER" id="PTHR43297:SF2">
    <property type="entry name" value="DIPEPTIDE TRANSPORT ATP-BINDING PROTEIN DPPD"/>
    <property type="match status" value="1"/>
</dbReference>
<accession>A0A916YFV4</accession>
<dbReference type="InterPro" id="IPR017871">
    <property type="entry name" value="ABC_transporter-like_CS"/>
</dbReference>
<dbReference type="InterPro" id="IPR003593">
    <property type="entry name" value="AAA+_ATPase"/>
</dbReference>
<keyword evidence="3" id="KW-0813">Transport</keyword>
<dbReference type="SMART" id="SM00382">
    <property type="entry name" value="AAA"/>
    <property type="match status" value="1"/>
</dbReference>
<evidence type="ECO:0000256" key="6">
    <source>
        <dbReference type="ARBA" id="ARBA00022840"/>
    </source>
</evidence>
<proteinExistence type="inferred from homology"/>
<keyword evidence="5" id="KW-0547">Nucleotide-binding</keyword>
<comment type="similarity">
    <text evidence="2">Belongs to the ABC transporter superfamily.</text>
</comment>
<dbReference type="PROSITE" id="PS00211">
    <property type="entry name" value="ABC_TRANSPORTER_1"/>
    <property type="match status" value="1"/>
</dbReference>
<evidence type="ECO:0000313" key="10">
    <source>
        <dbReference type="Proteomes" id="UP000633205"/>
    </source>
</evidence>
<organism evidence="9 10">
    <name type="scientific">Microbacterium faecale</name>
    <dbReference type="NCBI Taxonomy" id="1804630"/>
    <lineage>
        <taxon>Bacteria</taxon>
        <taxon>Bacillati</taxon>
        <taxon>Actinomycetota</taxon>
        <taxon>Actinomycetes</taxon>
        <taxon>Micrococcales</taxon>
        <taxon>Microbacteriaceae</taxon>
        <taxon>Microbacterium</taxon>
    </lineage>
</organism>
<keyword evidence="7" id="KW-0472">Membrane</keyword>
<dbReference type="FunFam" id="3.40.50.300:FF:000016">
    <property type="entry name" value="Oligopeptide ABC transporter ATP-binding component"/>
    <property type="match status" value="1"/>
</dbReference>
<dbReference type="Proteomes" id="UP000633205">
    <property type="component" value="Unassembled WGS sequence"/>
</dbReference>
<dbReference type="GO" id="GO:0005524">
    <property type="term" value="F:ATP binding"/>
    <property type="evidence" value="ECO:0007669"/>
    <property type="project" value="UniProtKB-KW"/>
</dbReference>
<evidence type="ECO:0000256" key="4">
    <source>
        <dbReference type="ARBA" id="ARBA00022475"/>
    </source>
</evidence>
<evidence type="ECO:0000256" key="1">
    <source>
        <dbReference type="ARBA" id="ARBA00004202"/>
    </source>
</evidence>
<reference evidence="9" key="1">
    <citation type="journal article" date="2014" name="Int. J. Syst. Evol. Microbiol.">
        <title>Complete genome sequence of Corynebacterium casei LMG S-19264T (=DSM 44701T), isolated from a smear-ripened cheese.</title>
        <authorList>
            <consortium name="US DOE Joint Genome Institute (JGI-PGF)"/>
            <person name="Walter F."/>
            <person name="Albersmeier A."/>
            <person name="Kalinowski J."/>
            <person name="Ruckert C."/>
        </authorList>
    </citation>
    <scope>NUCLEOTIDE SEQUENCE</scope>
    <source>
        <strain evidence="9">CGMCC 1.15152</strain>
    </source>
</reference>
<dbReference type="PANTHER" id="PTHR43297">
    <property type="entry name" value="OLIGOPEPTIDE TRANSPORT ATP-BINDING PROTEIN APPD"/>
    <property type="match status" value="1"/>
</dbReference>
<dbReference type="InterPro" id="IPR003439">
    <property type="entry name" value="ABC_transporter-like_ATP-bd"/>
</dbReference>
<dbReference type="AlphaFoldDB" id="A0A916YFV4"/>
<protein>
    <submittedName>
        <fullName evidence="9">ABC transporter ATP-binding protein</fullName>
    </submittedName>
</protein>
<comment type="caution">
    <text evidence="9">The sequence shown here is derived from an EMBL/GenBank/DDBJ whole genome shotgun (WGS) entry which is preliminary data.</text>
</comment>
<dbReference type="SUPFAM" id="SSF52540">
    <property type="entry name" value="P-loop containing nucleoside triphosphate hydrolases"/>
    <property type="match status" value="1"/>
</dbReference>
<sequence>MRRFTRSVSDSTVTDAVLPASDAEPVLDVRDLTCHLPTSRGLAKAVDGVSFQVHRGQTVGIAGESGSGKSMLVRSIMGLTPRDAIRGGSVRFGGDDLLSLSHEELRRHLGRDIAMVFQDPMTALNPVVPIARQMTEAPRRRLGMSRADATARALELLELVGIPEAKKRLRQYPHQLSGGMRQRVTIAVALACDPDLLIADEATTALDVTVQKQILDLLQEIQRERNMAMIMVSHDIGVLAGRTDELIVMYGGRVMERATTPTLFARHQHPYTRALLEAVPRMNQPRHSRLRAIPGVPPDPSAEMAGCRFAPRCPAVMDRCHEQVPSLVVGAATEHEYACFLPVTSAGDPEGRTE</sequence>
<gene>
    <name evidence="9" type="primary">oppD</name>
    <name evidence="9" type="ORF">GCM10010915_25080</name>
</gene>
<dbReference type="GO" id="GO:0016887">
    <property type="term" value="F:ATP hydrolysis activity"/>
    <property type="evidence" value="ECO:0007669"/>
    <property type="project" value="InterPro"/>
</dbReference>
<dbReference type="Pfam" id="PF08352">
    <property type="entry name" value="oligo_HPY"/>
    <property type="match status" value="1"/>
</dbReference>